<gene>
    <name evidence="3" type="ORF">ACFOSU_13885</name>
</gene>
<dbReference type="RefSeq" id="WP_380690527.1">
    <property type="nucleotide sequence ID" value="NZ_JBHRSS010000006.1"/>
</dbReference>
<evidence type="ECO:0000256" key="2">
    <source>
        <dbReference type="HAMAP-Rule" id="MF_00659"/>
    </source>
</evidence>
<proteinExistence type="inferred from homology"/>
<dbReference type="Proteomes" id="UP001595462">
    <property type="component" value="Unassembled WGS sequence"/>
</dbReference>
<dbReference type="PANTHER" id="PTHR38036">
    <property type="entry name" value="UPF0250 PROTEIN YBED"/>
    <property type="match status" value="1"/>
</dbReference>
<reference evidence="4" key="1">
    <citation type="journal article" date="2019" name="Int. J. Syst. Evol. Microbiol.">
        <title>The Global Catalogue of Microorganisms (GCM) 10K type strain sequencing project: providing services to taxonomists for standard genome sequencing and annotation.</title>
        <authorList>
            <consortium name="The Broad Institute Genomics Platform"/>
            <consortium name="The Broad Institute Genome Sequencing Center for Infectious Disease"/>
            <person name="Wu L."/>
            <person name="Ma J."/>
        </authorList>
    </citation>
    <scope>NUCLEOTIDE SEQUENCE [LARGE SCALE GENOMIC DNA]</scope>
    <source>
        <strain evidence="4">KCTC 52640</strain>
    </source>
</reference>
<evidence type="ECO:0000313" key="4">
    <source>
        <dbReference type="Proteomes" id="UP001595462"/>
    </source>
</evidence>
<evidence type="ECO:0000313" key="3">
    <source>
        <dbReference type="EMBL" id="MFC3104967.1"/>
    </source>
</evidence>
<evidence type="ECO:0000256" key="1">
    <source>
        <dbReference type="ARBA" id="ARBA00008460"/>
    </source>
</evidence>
<keyword evidence="4" id="KW-1185">Reference proteome</keyword>
<dbReference type="Gene3D" id="3.30.70.260">
    <property type="match status" value="1"/>
</dbReference>
<sequence length="95" mass="10491">MSESNDNPQERETLLEFPCSFPIKAFGKKDSGFEDRVYKLVKAHAPELERADMSQRESSGGKYVAVTAQIMAQSQAQLDAIYTDLTDSGAVLMSL</sequence>
<comment type="similarity">
    <text evidence="1 2">Belongs to the UPF0250 family.</text>
</comment>
<dbReference type="SUPFAM" id="SSF117991">
    <property type="entry name" value="YbeD/HP0495-like"/>
    <property type="match status" value="1"/>
</dbReference>
<dbReference type="HAMAP" id="MF_00659">
    <property type="entry name" value="UPF0250"/>
    <property type="match status" value="1"/>
</dbReference>
<comment type="caution">
    <text evidence="3">The sequence shown here is derived from an EMBL/GenBank/DDBJ whole genome shotgun (WGS) entry which is preliminary data.</text>
</comment>
<name>A0ABV7ETV9_9GAMM</name>
<dbReference type="InterPro" id="IPR007454">
    <property type="entry name" value="UPF0250_YbeD-like"/>
</dbReference>
<dbReference type="EMBL" id="JBHRSS010000006">
    <property type="protein sequence ID" value="MFC3104967.1"/>
    <property type="molecule type" value="Genomic_DNA"/>
</dbReference>
<dbReference type="PANTHER" id="PTHR38036:SF1">
    <property type="entry name" value="UPF0250 PROTEIN YBED"/>
    <property type="match status" value="1"/>
</dbReference>
<dbReference type="InterPro" id="IPR027471">
    <property type="entry name" value="YbeD-like_sf"/>
</dbReference>
<dbReference type="Pfam" id="PF04359">
    <property type="entry name" value="DUF493"/>
    <property type="match status" value="1"/>
</dbReference>
<organism evidence="3 4">
    <name type="scientific">Salinisphaera aquimarina</name>
    <dbReference type="NCBI Taxonomy" id="2094031"/>
    <lineage>
        <taxon>Bacteria</taxon>
        <taxon>Pseudomonadati</taxon>
        <taxon>Pseudomonadota</taxon>
        <taxon>Gammaproteobacteria</taxon>
        <taxon>Salinisphaerales</taxon>
        <taxon>Salinisphaeraceae</taxon>
        <taxon>Salinisphaera</taxon>
    </lineage>
</organism>
<accession>A0ABV7ETV9</accession>
<protein>
    <recommendedName>
        <fullName evidence="2">UPF0250 protein ACFOSU_13885</fullName>
    </recommendedName>
</protein>